<dbReference type="Gene3D" id="1.10.10.10">
    <property type="entry name" value="Winged helix-like DNA-binding domain superfamily/Winged helix DNA-binding domain"/>
    <property type="match status" value="2"/>
</dbReference>
<dbReference type="InterPro" id="IPR000525">
    <property type="entry name" value="Initiator_Rep_WH1"/>
</dbReference>
<dbReference type="RefSeq" id="WP_062891653.1">
    <property type="nucleotide sequence ID" value="NZ_CAJSIS010000092.1"/>
</dbReference>
<evidence type="ECO:0000256" key="1">
    <source>
        <dbReference type="ARBA" id="ARBA00038283"/>
    </source>
</evidence>
<name>A0A5N8H8K8_ECOLX</name>
<dbReference type="GO" id="GO:0003887">
    <property type="term" value="F:DNA-directed DNA polymerase activity"/>
    <property type="evidence" value="ECO:0007669"/>
    <property type="project" value="InterPro"/>
</dbReference>
<dbReference type="Proteomes" id="UP000392867">
    <property type="component" value="Unassembled WGS sequence"/>
</dbReference>
<dbReference type="Pfam" id="PF01051">
    <property type="entry name" value="Rep3_N"/>
    <property type="match status" value="1"/>
</dbReference>
<dbReference type="InterPro" id="IPR036388">
    <property type="entry name" value="WH-like_DNA-bd_sf"/>
</dbReference>
<reference evidence="3 4" key="1">
    <citation type="submission" date="2019-08" db="EMBL/GenBank/DDBJ databases">
        <title>Identification of Water Treatment Resistant and Multidrug Resistant Urinary Pathogenic Escherichia coli in Wastewater.</title>
        <authorList>
            <person name="Neumann N."/>
        </authorList>
    </citation>
    <scope>NUCLEOTIDE SEQUENCE [LARGE SCALE GENOMIC DNA]</scope>
    <source>
        <strain evidence="3 4">WU2356</strain>
    </source>
</reference>
<accession>A0A5N8H8K8</accession>
<gene>
    <name evidence="3" type="ORF">FVB16_10175</name>
</gene>
<sequence>MSDLIAYKSNALVEASYKLTLQEQRFLLLCISRLKSGADAASSELQKNLIITAEEYFNSFPDMGRKNAEIQLQEAVDRLWDRSILLKDDEKREEFRWIQRRAQYLKGEAKVQITFSDSVMPYLTQLQGQFTKVIIKNISRLSRSYSIRIYELLQQFRSTGERIISLDDFRSMLDICDKYQTYKSLNQQLLKPCIDELNLKSDLLVTVETIKKGRTVVALHFRFKEDKQIKVPS</sequence>
<dbReference type="Pfam" id="PF21205">
    <property type="entry name" value="Rep3_C"/>
    <property type="match status" value="1"/>
</dbReference>
<evidence type="ECO:0000313" key="4">
    <source>
        <dbReference type="Proteomes" id="UP000392867"/>
    </source>
</evidence>
<evidence type="ECO:0000313" key="3">
    <source>
        <dbReference type="EMBL" id="MPU49197.1"/>
    </source>
</evidence>
<dbReference type="AlphaFoldDB" id="A0A5N8H8K8"/>
<dbReference type="SUPFAM" id="SSF46785">
    <property type="entry name" value="Winged helix' DNA-binding domain"/>
    <property type="match status" value="2"/>
</dbReference>
<feature type="domain" description="Initiator Rep protein WH1" evidence="2">
    <location>
        <begin position="7"/>
        <end position="153"/>
    </location>
</feature>
<proteinExistence type="inferred from homology"/>
<comment type="caution">
    <text evidence="3">The sequence shown here is derived from an EMBL/GenBank/DDBJ whole genome shotgun (WGS) entry which is preliminary data.</text>
</comment>
<dbReference type="GO" id="GO:0006270">
    <property type="term" value="P:DNA replication initiation"/>
    <property type="evidence" value="ECO:0007669"/>
    <property type="project" value="InterPro"/>
</dbReference>
<comment type="similarity">
    <text evidence="1">Belongs to the initiator RepB protein family.</text>
</comment>
<evidence type="ECO:0000259" key="2">
    <source>
        <dbReference type="Pfam" id="PF01051"/>
    </source>
</evidence>
<protein>
    <submittedName>
        <fullName evidence="3">Replication initiation protein</fullName>
    </submittedName>
</protein>
<dbReference type="InterPro" id="IPR036390">
    <property type="entry name" value="WH_DNA-bd_sf"/>
</dbReference>
<dbReference type="EMBL" id="VOTT01000147">
    <property type="protein sequence ID" value="MPU49197.1"/>
    <property type="molecule type" value="Genomic_DNA"/>
</dbReference>
<organism evidence="3 4">
    <name type="scientific">Escherichia coli</name>
    <dbReference type="NCBI Taxonomy" id="562"/>
    <lineage>
        <taxon>Bacteria</taxon>
        <taxon>Pseudomonadati</taxon>
        <taxon>Pseudomonadota</taxon>
        <taxon>Gammaproteobacteria</taxon>
        <taxon>Enterobacterales</taxon>
        <taxon>Enterobacteriaceae</taxon>
        <taxon>Escherichia</taxon>
    </lineage>
</organism>